<dbReference type="InterPro" id="IPR024419">
    <property type="entry name" value="YvrJ"/>
</dbReference>
<dbReference type="EMBL" id="PIOD01000004">
    <property type="protein sequence ID" value="RDW20892.1"/>
    <property type="molecule type" value="Genomic_DNA"/>
</dbReference>
<gene>
    <name evidence="3" type="ORF">CWR45_03320</name>
</gene>
<organism evidence="3 4">
    <name type="scientific">Oceanobacillus chungangensis</name>
    <dbReference type="NCBI Taxonomy" id="1229152"/>
    <lineage>
        <taxon>Bacteria</taxon>
        <taxon>Bacillati</taxon>
        <taxon>Bacillota</taxon>
        <taxon>Bacilli</taxon>
        <taxon>Bacillales</taxon>
        <taxon>Bacillaceae</taxon>
        <taxon>Oceanobacillus</taxon>
    </lineage>
</organism>
<dbReference type="OrthoDB" id="2662123at2"/>
<keyword evidence="1" id="KW-0175">Coiled coil</keyword>
<feature type="coiled-coil region" evidence="1">
    <location>
        <begin position="28"/>
        <end position="55"/>
    </location>
</feature>
<keyword evidence="2" id="KW-1133">Transmembrane helix</keyword>
<name>A0A3D8PYL0_9BACI</name>
<sequence>MNEVSALSDMIQLVGNVGFPVVVALILLIRYEVRMERLEKHSENLSDIINELRRDIS</sequence>
<keyword evidence="2" id="KW-0472">Membrane</keyword>
<evidence type="ECO:0000313" key="3">
    <source>
        <dbReference type="EMBL" id="RDW20892.1"/>
    </source>
</evidence>
<comment type="caution">
    <text evidence="3">The sequence shown here is derived from an EMBL/GenBank/DDBJ whole genome shotgun (WGS) entry which is preliminary data.</text>
</comment>
<dbReference type="Proteomes" id="UP000256520">
    <property type="component" value="Unassembled WGS sequence"/>
</dbReference>
<dbReference type="AlphaFoldDB" id="A0A3D8PYL0"/>
<dbReference type="Pfam" id="PF12841">
    <property type="entry name" value="YvrJ"/>
    <property type="match status" value="1"/>
</dbReference>
<evidence type="ECO:0000256" key="2">
    <source>
        <dbReference type="SAM" id="Phobius"/>
    </source>
</evidence>
<keyword evidence="2" id="KW-0812">Transmembrane</keyword>
<dbReference type="RefSeq" id="WP_115748390.1">
    <property type="nucleotide sequence ID" value="NZ_PIOD01000004.1"/>
</dbReference>
<evidence type="ECO:0000256" key="1">
    <source>
        <dbReference type="SAM" id="Coils"/>
    </source>
</evidence>
<evidence type="ECO:0000313" key="4">
    <source>
        <dbReference type="Proteomes" id="UP000256520"/>
    </source>
</evidence>
<proteinExistence type="predicted"/>
<accession>A0A3D8PYL0</accession>
<feature type="transmembrane region" description="Helical" evidence="2">
    <location>
        <begin position="12"/>
        <end position="31"/>
    </location>
</feature>
<protein>
    <submittedName>
        <fullName evidence="3">YvrJ family protein</fullName>
    </submittedName>
</protein>
<reference evidence="4" key="1">
    <citation type="submission" date="2017-11" db="EMBL/GenBank/DDBJ databases">
        <authorList>
            <person name="Zhu W."/>
        </authorList>
    </citation>
    <scope>NUCLEOTIDE SEQUENCE [LARGE SCALE GENOMIC DNA]</scope>
    <source>
        <strain evidence="4">CAU 1051</strain>
    </source>
</reference>
<keyword evidence="4" id="KW-1185">Reference proteome</keyword>